<reference evidence="5" key="1">
    <citation type="submission" date="2015-06" db="EMBL/GenBank/DDBJ databases">
        <title>Expansion of signal transduction pathways in fungi by whole-genome duplication.</title>
        <authorList>
            <consortium name="DOE Joint Genome Institute"/>
            <person name="Corrochano L.M."/>
            <person name="Kuo A."/>
            <person name="Marcet-Houben M."/>
            <person name="Polaino S."/>
            <person name="Salamov A."/>
            <person name="Villalobos J.M."/>
            <person name="Alvarez M.I."/>
            <person name="Avalos J."/>
            <person name="Benito E.P."/>
            <person name="Benoit I."/>
            <person name="Burger G."/>
            <person name="Camino L.P."/>
            <person name="Canovas D."/>
            <person name="Cerda-Olmedo E."/>
            <person name="Cheng J.-F."/>
            <person name="Dominguez A."/>
            <person name="Elias M."/>
            <person name="Eslava A.P."/>
            <person name="Glaser F."/>
            <person name="Grimwood J."/>
            <person name="Gutierrez G."/>
            <person name="Heitman J."/>
            <person name="Henrissat B."/>
            <person name="Iturriaga E.A."/>
            <person name="Lang B.F."/>
            <person name="Lavin J.L."/>
            <person name="Lee S."/>
            <person name="Li W."/>
            <person name="Lindquist E."/>
            <person name="Lopez-Garcia S."/>
            <person name="Luque E.M."/>
            <person name="Marcos A.T."/>
            <person name="Martin J."/>
            <person name="McCluskey K."/>
            <person name="Medina H.R."/>
            <person name="Miralles-Duran A."/>
            <person name="Miyazaki A."/>
            <person name="Munoz-Torres E."/>
            <person name="Oguiza J.A."/>
            <person name="Ohm R."/>
            <person name="Olmedo M."/>
            <person name="Orejas M."/>
            <person name="Ortiz-Castellanos L."/>
            <person name="Pisabarro A.G."/>
            <person name="Rodriguez-Romero J."/>
            <person name="Ruiz-Herrera J."/>
            <person name="Ruiz-Vazquez R."/>
            <person name="Sanz C."/>
            <person name="Schackwitz W."/>
            <person name="Schmutz J."/>
            <person name="Shahriari M."/>
            <person name="Shelest E."/>
            <person name="Silva-Franco F."/>
            <person name="Soanes D."/>
            <person name="Syed K."/>
            <person name="Tagua V.G."/>
            <person name="Talbot N.J."/>
            <person name="Thon M."/>
            <person name="De vries R.P."/>
            <person name="Wiebenga A."/>
            <person name="Yadav J.S."/>
            <person name="Braun E.L."/>
            <person name="Baker S."/>
            <person name="Garre V."/>
            <person name="Horwitz B."/>
            <person name="Torres-Martinez S."/>
            <person name="Idnurm A."/>
            <person name="Herrera-Estrella A."/>
            <person name="Gabaldon T."/>
            <person name="Grigoriev I.V."/>
        </authorList>
    </citation>
    <scope>NUCLEOTIDE SEQUENCE [LARGE SCALE GENOMIC DNA]</scope>
    <source>
        <strain evidence="5">NRRL 1555(-)</strain>
    </source>
</reference>
<dbReference type="EMBL" id="KV440985">
    <property type="protein sequence ID" value="OAD71584.1"/>
    <property type="molecule type" value="Genomic_DNA"/>
</dbReference>
<evidence type="ECO:0000256" key="1">
    <source>
        <dbReference type="SAM" id="Coils"/>
    </source>
</evidence>
<organism evidence="4 5">
    <name type="scientific">Phycomyces blakesleeanus (strain ATCC 8743b / DSM 1359 / FGSC 10004 / NBRC 33097 / NRRL 1555)</name>
    <dbReference type="NCBI Taxonomy" id="763407"/>
    <lineage>
        <taxon>Eukaryota</taxon>
        <taxon>Fungi</taxon>
        <taxon>Fungi incertae sedis</taxon>
        <taxon>Mucoromycota</taxon>
        <taxon>Mucoromycotina</taxon>
        <taxon>Mucoromycetes</taxon>
        <taxon>Mucorales</taxon>
        <taxon>Phycomycetaceae</taxon>
        <taxon>Phycomyces</taxon>
    </lineage>
</organism>
<dbReference type="GO" id="GO:0005737">
    <property type="term" value="C:cytoplasm"/>
    <property type="evidence" value="ECO:0007669"/>
    <property type="project" value="TreeGrafter"/>
</dbReference>
<dbReference type="PANTHER" id="PTHR11188">
    <property type="entry name" value="ARRESTIN DOMAIN CONTAINING PROTEIN"/>
    <property type="match status" value="1"/>
</dbReference>
<dbReference type="Pfam" id="PF00339">
    <property type="entry name" value="Arrestin_N"/>
    <property type="match status" value="1"/>
</dbReference>
<protein>
    <recommendedName>
        <fullName evidence="3">Arrestin C-terminal-like domain-containing protein</fullName>
    </recommendedName>
</protein>
<evidence type="ECO:0000313" key="5">
    <source>
        <dbReference type="Proteomes" id="UP000077315"/>
    </source>
</evidence>
<proteinExistence type="predicted"/>
<dbReference type="InParanoid" id="A0A162NLD2"/>
<name>A0A162NLD2_PHYB8</name>
<feature type="coiled-coil region" evidence="1">
    <location>
        <begin position="313"/>
        <end position="347"/>
    </location>
</feature>
<dbReference type="PANTHER" id="PTHR11188:SF17">
    <property type="entry name" value="FI21816P1"/>
    <property type="match status" value="1"/>
</dbReference>
<dbReference type="InterPro" id="IPR011022">
    <property type="entry name" value="Arrestin_C-like"/>
</dbReference>
<gene>
    <name evidence="4" type="ORF">PHYBLDRAFT_147328</name>
</gene>
<dbReference type="RefSeq" id="XP_018289624.1">
    <property type="nucleotide sequence ID" value="XM_018431842.1"/>
</dbReference>
<keyword evidence="1" id="KW-0175">Coiled coil</keyword>
<dbReference type="GO" id="GO:0015031">
    <property type="term" value="P:protein transport"/>
    <property type="evidence" value="ECO:0007669"/>
    <property type="project" value="TreeGrafter"/>
</dbReference>
<dbReference type="STRING" id="763407.A0A162NLD2"/>
<keyword evidence="5" id="KW-1185">Reference proteome</keyword>
<evidence type="ECO:0000313" key="4">
    <source>
        <dbReference type="EMBL" id="OAD71584.1"/>
    </source>
</evidence>
<dbReference type="Pfam" id="PF02752">
    <property type="entry name" value="Arrestin_C"/>
    <property type="match status" value="1"/>
</dbReference>
<dbReference type="InterPro" id="IPR014752">
    <property type="entry name" value="Arrestin-like_C"/>
</dbReference>
<feature type="region of interest" description="Disordered" evidence="2">
    <location>
        <begin position="438"/>
        <end position="472"/>
    </location>
</feature>
<dbReference type="InterPro" id="IPR011021">
    <property type="entry name" value="Arrestin-like_N"/>
</dbReference>
<dbReference type="SMART" id="SM01017">
    <property type="entry name" value="Arrestin_C"/>
    <property type="match status" value="1"/>
</dbReference>
<dbReference type="InterPro" id="IPR050357">
    <property type="entry name" value="Arrestin_domain-protein"/>
</dbReference>
<dbReference type="SUPFAM" id="SSF81296">
    <property type="entry name" value="E set domains"/>
    <property type="match status" value="2"/>
</dbReference>
<dbReference type="OrthoDB" id="7785529at2759"/>
<dbReference type="VEuPathDB" id="FungiDB:PHYBLDRAFT_147328"/>
<feature type="domain" description="Arrestin C-terminal-like" evidence="3">
    <location>
        <begin position="168"/>
        <end position="309"/>
    </location>
</feature>
<evidence type="ECO:0000256" key="2">
    <source>
        <dbReference type="SAM" id="MobiDB-lite"/>
    </source>
</evidence>
<dbReference type="GeneID" id="28992748"/>
<dbReference type="Gene3D" id="2.60.40.640">
    <property type="match status" value="2"/>
</dbReference>
<dbReference type="AlphaFoldDB" id="A0A162NLD2"/>
<dbReference type="InterPro" id="IPR014756">
    <property type="entry name" value="Ig_E-set"/>
</dbReference>
<feature type="region of interest" description="Disordered" evidence="2">
    <location>
        <begin position="373"/>
        <end position="394"/>
    </location>
</feature>
<dbReference type="Proteomes" id="UP000077315">
    <property type="component" value="Unassembled WGS sequence"/>
</dbReference>
<accession>A0A162NLD2</accession>
<sequence>MGISGRSQTYIDIDLHNNRFYFPGDIVRGEVILDLAKPTKTQHIKLALTGDVQADSNSVKLFTKTILLAEAPDNKKTYILPAKLHKFPFEIQIPTKQECDLPSSAETLKHGTIRYYLLATHNKAALFGALSLQTKRSLAILEHIDVSLPHYNKTAEVTAILSPATTIHDHKVHMKASIPKTAIVRGDILPVTIEIKHFCVMSRKSAIKVQLIRRLHYGKTKGNILEQISIKTNLLNINIKNPANFSQVCLANIFIPTKTPPTIDRCGRLISVEYFIRIIVNMNERTIQPDNPKLFVFMELPVLIGTFPRPELFIDGEDDYDEEQEALEQAEEKKRCQSKESSNLNLSQFGISSPTLTEFLKDEKSNIPHPHEETFCVDIPSEGANRNPISPTRTLTRCPDIHRSSIPIALSIAMSHRNSSVSDTSTIVDNLTTSIIRHGTQRSSRSFDSRFSESTQGSISTLQGDIKQPTKD</sequence>
<evidence type="ECO:0000259" key="3">
    <source>
        <dbReference type="SMART" id="SM01017"/>
    </source>
</evidence>